<dbReference type="Proteomes" id="UP000256774">
    <property type="component" value="Unassembled WGS sequence"/>
</dbReference>
<reference evidence="3 4" key="1">
    <citation type="submission" date="2018-08" db="EMBL/GenBank/DDBJ databases">
        <title>Genomic Encyclopedia of Type Strains, Phase IV (KMG-IV): sequencing the most valuable type-strain genomes for metagenomic binning, comparative biology and taxonomic classification.</title>
        <authorList>
            <person name="Goeker M."/>
        </authorList>
    </citation>
    <scope>NUCLEOTIDE SEQUENCE [LARGE SCALE GENOMIC DNA]</scope>
    <source>
        <strain evidence="3 4">DSM 26022</strain>
    </source>
</reference>
<dbReference type="Pfam" id="PF00561">
    <property type="entry name" value="Abhydrolase_1"/>
    <property type="match status" value="1"/>
</dbReference>
<feature type="domain" description="AB hydrolase-1" evidence="2">
    <location>
        <begin position="32"/>
        <end position="289"/>
    </location>
</feature>
<dbReference type="EMBL" id="QUNR01000004">
    <property type="protein sequence ID" value="REH36655.1"/>
    <property type="molecule type" value="Genomic_DNA"/>
</dbReference>
<dbReference type="OrthoDB" id="9780765at2"/>
<evidence type="ECO:0000259" key="2">
    <source>
        <dbReference type="Pfam" id="PF00561"/>
    </source>
</evidence>
<organism evidence="3 4">
    <name type="scientific">Paraperlucidibaca baekdonensis</name>
    <dbReference type="NCBI Taxonomy" id="748120"/>
    <lineage>
        <taxon>Bacteria</taxon>
        <taxon>Pseudomonadati</taxon>
        <taxon>Pseudomonadota</taxon>
        <taxon>Gammaproteobacteria</taxon>
        <taxon>Moraxellales</taxon>
        <taxon>Moraxellaceae</taxon>
        <taxon>Paraperlucidibaca</taxon>
    </lineage>
</organism>
<sequence length="308" mass="34247">MSQSISFAKHTRFLTRDGLTLRAEHWGDADAPLVVLVHGFPDTPQSWFGVADRLVAAGYQVLMPWLRGYTAASAMRSGSYDLLSCAKDLNAWCDALGQRHAHLVGHDWGAVLAQLAAHQRGDPSVQWLSISLLAIPAFYPLLNSLNALPSVPKQLKLSSYMAHLQSAHAWRWVSARHAAWVEKTWRRWSPSWAFSRDDIASARTVFSQPDMAWAATRYYRALFTPWQANTRQAYALMSRAITQPLLLLAGRDDGCMHADFHQRLARGLGTNATSIMLDGLGHFLQAESPRIVADEILAFIRAVDGLSS</sequence>
<evidence type="ECO:0000256" key="1">
    <source>
        <dbReference type="ARBA" id="ARBA00022801"/>
    </source>
</evidence>
<dbReference type="SUPFAM" id="SSF53474">
    <property type="entry name" value="alpha/beta-Hydrolases"/>
    <property type="match status" value="1"/>
</dbReference>
<keyword evidence="1" id="KW-0378">Hydrolase</keyword>
<comment type="caution">
    <text evidence="3">The sequence shown here is derived from an EMBL/GenBank/DDBJ whole genome shotgun (WGS) entry which is preliminary data.</text>
</comment>
<protein>
    <submittedName>
        <fullName evidence="3">Pimeloyl-ACP methyl ester carboxylesterase</fullName>
    </submittedName>
</protein>
<dbReference type="Gene3D" id="3.40.50.1820">
    <property type="entry name" value="alpha/beta hydrolase"/>
    <property type="match status" value="1"/>
</dbReference>
<evidence type="ECO:0000313" key="4">
    <source>
        <dbReference type="Proteomes" id="UP000256774"/>
    </source>
</evidence>
<accession>A0A3E0H316</accession>
<keyword evidence="4" id="KW-1185">Reference proteome</keyword>
<dbReference type="AlphaFoldDB" id="A0A3E0H316"/>
<dbReference type="PANTHER" id="PTHR43329">
    <property type="entry name" value="EPOXIDE HYDROLASE"/>
    <property type="match status" value="1"/>
</dbReference>
<gene>
    <name evidence="3" type="ORF">DFR26_1787</name>
</gene>
<dbReference type="InterPro" id="IPR000639">
    <property type="entry name" value="Epox_hydrolase-like"/>
</dbReference>
<dbReference type="PRINTS" id="PR00412">
    <property type="entry name" value="EPOXHYDRLASE"/>
</dbReference>
<dbReference type="RefSeq" id="WP_116208618.1">
    <property type="nucleotide sequence ID" value="NZ_QUNR01000004.1"/>
</dbReference>
<evidence type="ECO:0000313" key="3">
    <source>
        <dbReference type="EMBL" id="REH36655.1"/>
    </source>
</evidence>
<dbReference type="InterPro" id="IPR000073">
    <property type="entry name" value="AB_hydrolase_1"/>
</dbReference>
<dbReference type="InterPro" id="IPR029058">
    <property type="entry name" value="AB_hydrolase_fold"/>
</dbReference>
<name>A0A3E0H316_9GAMM</name>
<proteinExistence type="predicted"/>
<dbReference type="GO" id="GO:0016787">
    <property type="term" value="F:hydrolase activity"/>
    <property type="evidence" value="ECO:0007669"/>
    <property type="project" value="UniProtKB-KW"/>
</dbReference>